<evidence type="ECO:0000256" key="3">
    <source>
        <dbReference type="ARBA" id="ARBA00022989"/>
    </source>
</evidence>
<organism evidence="7 8">
    <name type="scientific">Rhodotorula mucilaginosa</name>
    <name type="common">Yeast</name>
    <name type="synonym">Rhodotorula rubra</name>
    <dbReference type="NCBI Taxonomy" id="5537"/>
    <lineage>
        <taxon>Eukaryota</taxon>
        <taxon>Fungi</taxon>
        <taxon>Dikarya</taxon>
        <taxon>Basidiomycota</taxon>
        <taxon>Pucciniomycotina</taxon>
        <taxon>Microbotryomycetes</taxon>
        <taxon>Sporidiobolales</taxon>
        <taxon>Sporidiobolaceae</taxon>
        <taxon>Rhodotorula</taxon>
    </lineage>
</organism>
<evidence type="ECO:0000256" key="5">
    <source>
        <dbReference type="SAM" id="MobiDB-lite"/>
    </source>
</evidence>
<dbReference type="Gene3D" id="1.10.3730.20">
    <property type="match status" value="1"/>
</dbReference>
<proteinExistence type="predicted"/>
<feature type="transmembrane region" description="Helical" evidence="6">
    <location>
        <begin position="133"/>
        <end position="152"/>
    </location>
</feature>
<evidence type="ECO:0008006" key="9">
    <source>
        <dbReference type="Google" id="ProtNLM"/>
    </source>
</evidence>
<dbReference type="PANTHER" id="PTHR10231">
    <property type="entry name" value="NUCLEOTIDE-SUGAR TRANSMEMBRANE TRANSPORTER"/>
    <property type="match status" value="1"/>
</dbReference>
<keyword evidence="3 6" id="KW-1133">Transmembrane helix</keyword>
<sequence length="360" mass="37739">MRRRQNGAVQASEHAQVLYNPAAAVFTAEIVKASLSLAVLAWQRHTIVQRKGKPSSLVVQAGAAISDLLRNQRRAQLHLAVPAALYALQNTLLYVALSNLDAATYQATYQLKLLTTAIFSILFFKHSLSSAKWFSLVLLTVGVAIVQLDTTDTSGGRSKSHRLDAAAQDPRKGFAAILAACISSGLAGAWFEWVLKRPSEEEEAPPTTNGSASSSNGKGGGASPSSKPSTNTTPSLWARNLQLAVPSLAFSFAGVLLSQPFRQAYQAGGLVAVSSALGTLWAGFTPLVWAVVLNQALGGLLVALVIREADSVSKGFATSVAIVLSTLASALLFGVVPGSLFMIGGGLVISSTVLYSFNQS</sequence>
<evidence type="ECO:0000256" key="6">
    <source>
        <dbReference type="SAM" id="Phobius"/>
    </source>
</evidence>
<feature type="transmembrane region" description="Helical" evidence="6">
    <location>
        <begin position="339"/>
        <end position="357"/>
    </location>
</feature>
<keyword evidence="4 6" id="KW-0472">Membrane</keyword>
<dbReference type="PIRSF" id="PIRSF005799">
    <property type="entry name" value="UDP-gal_transpt"/>
    <property type="match status" value="1"/>
</dbReference>
<dbReference type="Proteomes" id="UP000777482">
    <property type="component" value="Unassembled WGS sequence"/>
</dbReference>
<dbReference type="AlphaFoldDB" id="A0A9P7B9A6"/>
<feature type="transmembrane region" description="Helical" evidence="6">
    <location>
        <begin position="77"/>
        <end position="97"/>
    </location>
</feature>
<dbReference type="GO" id="GO:0000139">
    <property type="term" value="C:Golgi membrane"/>
    <property type="evidence" value="ECO:0007669"/>
    <property type="project" value="InterPro"/>
</dbReference>
<protein>
    <recommendedName>
        <fullName evidence="9">UDP-galactose transporter</fullName>
    </recommendedName>
</protein>
<dbReference type="GO" id="GO:0015165">
    <property type="term" value="F:pyrimidine nucleotide-sugar transmembrane transporter activity"/>
    <property type="evidence" value="ECO:0007669"/>
    <property type="project" value="InterPro"/>
</dbReference>
<keyword evidence="8" id="KW-1185">Reference proteome</keyword>
<keyword evidence="2 6" id="KW-0812">Transmembrane</keyword>
<dbReference type="Pfam" id="PF04142">
    <property type="entry name" value="Nuc_sug_transp"/>
    <property type="match status" value="2"/>
</dbReference>
<evidence type="ECO:0000256" key="1">
    <source>
        <dbReference type="ARBA" id="ARBA00004141"/>
    </source>
</evidence>
<reference evidence="7 8" key="1">
    <citation type="submission" date="2020-11" db="EMBL/GenBank/DDBJ databases">
        <title>Kefir isolates.</title>
        <authorList>
            <person name="Marcisauskas S."/>
            <person name="Kim Y."/>
            <person name="Blasche S."/>
        </authorList>
    </citation>
    <scope>NUCLEOTIDE SEQUENCE [LARGE SCALE GENOMIC DNA]</scope>
    <source>
        <strain evidence="7 8">KR</strain>
    </source>
</reference>
<dbReference type="InterPro" id="IPR007271">
    <property type="entry name" value="Nuc_sug_transpt"/>
</dbReference>
<comment type="caution">
    <text evidence="7">The sequence shown here is derived from an EMBL/GenBank/DDBJ whole genome shotgun (WGS) entry which is preliminary data.</text>
</comment>
<evidence type="ECO:0000313" key="7">
    <source>
        <dbReference type="EMBL" id="KAG0665194.1"/>
    </source>
</evidence>
<feature type="transmembrane region" description="Helical" evidence="6">
    <location>
        <begin position="173"/>
        <end position="191"/>
    </location>
</feature>
<evidence type="ECO:0000256" key="4">
    <source>
        <dbReference type="ARBA" id="ARBA00023136"/>
    </source>
</evidence>
<dbReference type="SUPFAM" id="SSF103481">
    <property type="entry name" value="Multidrug resistance efflux transporter EmrE"/>
    <property type="match status" value="1"/>
</dbReference>
<evidence type="ECO:0000256" key="2">
    <source>
        <dbReference type="ARBA" id="ARBA00022692"/>
    </source>
</evidence>
<feature type="compositionally biased region" description="Low complexity" evidence="5">
    <location>
        <begin position="223"/>
        <end position="233"/>
    </location>
</feature>
<dbReference type="EMBL" id="PUHQ01000010">
    <property type="protein sequence ID" value="KAG0665194.1"/>
    <property type="molecule type" value="Genomic_DNA"/>
</dbReference>
<evidence type="ECO:0000313" key="8">
    <source>
        <dbReference type="Proteomes" id="UP000777482"/>
    </source>
</evidence>
<dbReference type="NCBIfam" id="TIGR00803">
    <property type="entry name" value="nst"/>
    <property type="match status" value="2"/>
</dbReference>
<name>A0A9P7B9A6_RHOMI</name>
<accession>A0A9P7B9A6</accession>
<feature type="region of interest" description="Disordered" evidence="5">
    <location>
        <begin position="201"/>
        <end position="233"/>
    </location>
</feature>
<dbReference type="InterPro" id="IPR037185">
    <property type="entry name" value="EmrE-like"/>
</dbReference>
<comment type="subcellular location">
    <subcellularLocation>
        <location evidence="1">Membrane</location>
        <topology evidence="1">Multi-pass membrane protein</topology>
    </subcellularLocation>
</comment>
<gene>
    <name evidence="7" type="ORF">C6P46_000292</name>
</gene>
<dbReference type="OrthoDB" id="408493at2759"/>